<proteinExistence type="predicted"/>
<dbReference type="InterPro" id="IPR015947">
    <property type="entry name" value="PUA-like_sf"/>
</dbReference>
<dbReference type="InterPro" id="IPR003111">
    <property type="entry name" value="Lon_prtase_N"/>
</dbReference>
<name>A0ABQ4PJS3_9GAMM</name>
<sequence length="207" mass="23554">MIDTHLSGSLITKLPTCPKQMAVFPLPLFILPNGIQRLRIFEPRYLSMIAEAGERGGFVIARYDNELAFNVPNWGTRVEVIDFHAGKDGILVVDVKAIHLVSLDNMVYRNDNLLLADTCYKSHWDRLSSDSSSMALGRLLEQLFEDNDALAQLYGTTHFDRLDWVCARFLEILPLSLNEKEKFIHPSSFEQLTVFLHSVIFGNENIN</sequence>
<dbReference type="RefSeq" id="WP_110456277.1">
    <property type="nucleotide sequence ID" value="NZ_BPFB01000026.1"/>
</dbReference>
<feature type="domain" description="Lon N-terminal" evidence="1">
    <location>
        <begin position="22"/>
        <end position="154"/>
    </location>
</feature>
<keyword evidence="3" id="KW-1185">Reference proteome</keyword>
<accession>A0ABQ4PJS3</accession>
<dbReference type="Proteomes" id="UP000761574">
    <property type="component" value="Unassembled WGS sequence"/>
</dbReference>
<dbReference type="SUPFAM" id="SSF88697">
    <property type="entry name" value="PUA domain-like"/>
    <property type="match status" value="1"/>
</dbReference>
<organism evidence="2 3">
    <name type="scientific">Shewanella algidipiscicola</name>
    <dbReference type="NCBI Taxonomy" id="614070"/>
    <lineage>
        <taxon>Bacteria</taxon>
        <taxon>Pseudomonadati</taxon>
        <taxon>Pseudomonadota</taxon>
        <taxon>Gammaproteobacteria</taxon>
        <taxon>Alteromonadales</taxon>
        <taxon>Shewanellaceae</taxon>
        <taxon>Shewanella</taxon>
    </lineage>
</organism>
<evidence type="ECO:0000259" key="1">
    <source>
        <dbReference type="Pfam" id="PF02190"/>
    </source>
</evidence>
<protein>
    <recommendedName>
        <fullName evidence="1">Lon N-terminal domain-containing protein</fullName>
    </recommendedName>
</protein>
<dbReference type="InterPro" id="IPR046336">
    <property type="entry name" value="Lon_prtase_N_sf"/>
</dbReference>
<dbReference type="Pfam" id="PF02190">
    <property type="entry name" value="LON_substr_bdg"/>
    <property type="match status" value="1"/>
</dbReference>
<comment type="caution">
    <text evidence="2">The sequence shown here is derived from an EMBL/GenBank/DDBJ whole genome shotgun (WGS) entry which is preliminary data.</text>
</comment>
<dbReference type="EMBL" id="BPFB01000026">
    <property type="protein sequence ID" value="GIU48040.1"/>
    <property type="molecule type" value="Genomic_DNA"/>
</dbReference>
<evidence type="ECO:0000313" key="2">
    <source>
        <dbReference type="EMBL" id="GIU48040.1"/>
    </source>
</evidence>
<reference evidence="2 3" key="1">
    <citation type="submission" date="2021-05" db="EMBL/GenBank/DDBJ databases">
        <title>Molecular characterization for Shewanella algae harboring chromosomal blaOXA-55-like strains isolated from clinical and environment sample.</title>
        <authorList>
            <person name="Ohama Y."/>
            <person name="Aoki K."/>
            <person name="Harada S."/>
            <person name="Moriya K."/>
            <person name="Ishii Y."/>
            <person name="Tateda K."/>
        </authorList>
    </citation>
    <scope>NUCLEOTIDE SEQUENCE [LARGE SCALE GENOMIC DNA]</scope>
    <source>
        <strain evidence="2 3">LMG 23746</strain>
    </source>
</reference>
<evidence type="ECO:0000313" key="3">
    <source>
        <dbReference type="Proteomes" id="UP000761574"/>
    </source>
</evidence>
<dbReference type="Gene3D" id="2.30.130.40">
    <property type="entry name" value="LON domain-like"/>
    <property type="match status" value="1"/>
</dbReference>
<gene>
    <name evidence="2" type="ORF">TUM4630_23460</name>
</gene>